<proteinExistence type="predicted"/>
<evidence type="ECO:0000313" key="2">
    <source>
        <dbReference type="Proteomes" id="UP001307608"/>
    </source>
</evidence>
<gene>
    <name evidence="1" type="ORF">MACH16_10720</name>
</gene>
<organism evidence="1 2">
    <name type="scientific">Marinomonas pontica</name>
    <dbReference type="NCBI Taxonomy" id="264739"/>
    <lineage>
        <taxon>Bacteria</taxon>
        <taxon>Pseudomonadati</taxon>
        <taxon>Pseudomonadota</taxon>
        <taxon>Gammaproteobacteria</taxon>
        <taxon>Oceanospirillales</taxon>
        <taxon>Oceanospirillaceae</taxon>
        <taxon>Marinomonas</taxon>
    </lineage>
</organism>
<keyword evidence="2" id="KW-1185">Reference proteome</keyword>
<dbReference type="EMBL" id="AP027271">
    <property type="protein sequence ID" value="BDX02324.1"/>
    <property type="molecule type" value="Genomic_DNA"/>
</dbReference>
<name>A0ABM8FE53_9GAMM</name>
<reference evidence="1 2" key="1">
    <citation type="submission" date="2023-01" db="EMBL/GenBank/DDBJ databases">
        <title>Complete genome sequence of Marinomonas pontica strain 200518_36.</title>
        <authorList>
            <person name="Ueki S."/>
            <person name="Gajardo G."/>
            <person name="Maruyama F."/>
        </authorList>
    </citation>
    <scope>NUCLEOTIDE SEQUENCE [LARGE SCALE GENOMIC DNA]</scope>
    <source>
        <strain evidence="1 2">200518_36</strain>
    </source>
</reference>
<sequence>MQSKFTVQVDSFQKISKIQNAWSVGDFKALLTIMDFDDDVDAMDAGELREMCMMSLSDLKPEDAAAVVLTHSFPTLSRGKVEQISHDMMDEHCWEEYPDCLYHERFFNAYSLLREAFNGKFAKPAGVEIALTVTAAHSEDMTIFDDSLHSSIVRILASGQGDDALINRLYEEQIQGKYFPEAKGIVWQLKQIADNGLSRQFSLVSSYFWLEFFEQVDEFKAVSHADSAA</sequence>
<protein>
    <submittedName>
        <fullName evidence="1">Uncharacterized protein</fullName>
    </submittedName>
</protein>
<dbReference type="RefSeq" id="WP_338266083.1">
    <property type="nucleotide sequence ID" value="NZ_AP027271.1"/>
</dbReference>
<dbReference type="Proteomes" id="UP001307608">
    <property type="component" value="Chromosome"/>
</dbReference>
<accession>A0ABM8FE53</accession>
<evidence type="ECO:0000313" key="1">
    <source>
        <dbReference type="EMBL" id="BDX02324.1"/>
    </source>
</evidence>